<keyword evidence="6 10" id="KW-0472">Membrane</keyword>
<evidence type="ECO:0000259" key="11">
    <source>
        <dbReference type="PROSITE" id="PS50262"/>
    </source>
</evidence>
<keyword evidence="10" id="KW-1003">Cell membrane</keyword>
<feature type="transmembrane region" description="Helical" evidence="10">
    <location>
        <begin position="141"/>
        <end position="168"/>
    </location>
</feature>
<evidence type="ECO:0000256" key="3">
    <source>
        <dbReference type="ARBA" id="ARBA00022692"/>
    </source>
</evidence>
<evidence type="ECO:0000313" key="12">
    <source>
        <dbReference type="Proteomes" id="UP000694910"/>
    </source>
</evidence>
<comment type="subcellular location">
    <subcellularLocation>
        <location evidence="10">Cell membrane</location>
        <topology evidence="10">Multi-pass membrane protein</topology>
    </subcellularLocation>
    <subcellularLocation>
        <location evidence="2">Membrane</location>
        <topology evidence="2">Multi-pass membrane protein</topology>
    </subcellularLocation>
</comment>
<feature type="transmembrane region" description="Helical" evidence="10">
    <location>
        <begin position="200"/>
        <end position="221"/>
    </location>
</feature>
<proteinExistence type="inferred from homology"/>
<organism evidence="12 13">
    <name type="scientific">Ceratotherium simum simum</name>
    <name type="common">Southern white rhinoceros</name>
    <dbReference type="NCBI Taxonomy" id="73337"/>
    <lineage>
        <taxon>Eukaryota</taxon>
        <taxon>Metazoa</taxon>
        <taxon>Chordata</taxon>
        <taxon>Craniata</taxon>
        <taxon>Vertebrata</taxon>
        <taxon>Euteleostomi</taxon>
        <taxon>Mammalia</taxon>
        <taxon>Eutheria</taxon>
        <taxon>Laurasiatheria</taxon>
        <taxon>Perissodactyla</taxon>
        <taxon>Rhinocerotidae</taxon>
        <taxon>Ceratotherium</taxon>
    </lineage>
</organism>
<dbReference type="CDD" id="cd15416">
    <property type="entry name" value="7tmA_OR5P-like"/>
    <property type="match status" value="1"/>
</dbReference>
<feature type="transmembrane region" description="Helical" evidence="10">
    <location>
        <begin position="26"/>
        <end position="49"/>
    </location>
</feature>
<evidence type="ECO:0000256" key="10">
    <source>
        <dbReference type="RuleBase" id="RU363047"/>
    </source>
</evidence>
<protein>
    <recommendedName>
        <fullName evidence="10">Olfactory receptor</fullName>
    </recommendedName>
</protein>
<dbReference type="InterPro" id="IPR017452">
    <property type="entry name" value="GPCR_Rhodpsn_7TM"/>
</dbReference>
<dbReference type="PROSITE" id="PS00237">
    <property type="entry name" value="G_PROTEIN_RECEP_F1_1"/>
    <property type="match status" value="1"/>
</dbReference>
<evidence type="ECO:0000256" key="2">
    <source>
        <dbReference type="ARBA" id="ARBA00004141"/>
    </source>
</evidence>
<keyword evidence="10" id="KW-0716">Sensory transduction</keyword>
<feature type="transmembrane region" description="Helical" evidence="10">
    <location>
        <begin position="242"/>
        <end position="261"/>
    </location>
</feature>
<evidence type="ECO:0000256" key="1">
    <source>
        <dbReference type="ARBA" id="ARBA00003929"/>
    </source>
</evidence>
<evidence type="ECO:0000256" key="5">
    <source>
        <dbReference type="ARBA" id="ARBA00023040"/>
    </source>
</evidence>
<feature type="transmembrane region" description="Helical" evidence="10">
    <location>
        <begin position="98"/>
        <end position="120"/>
    </location>
</feature>
<feature type="domain" description="G-protein coupled receptors family 1 profile" evidence="11">
    <location>
        <begin position="41"/>
        <end position="290"/>
    </location>
</feature>
<evidence type="ECO:0000256" key="4">
    <source>
        <dbReference type="ARBA" id="ARBA00022989"/>
    </source>
</evidence>
<reference evidence="13" key="1">
    <citation type="submission" date="2025-08" db="UniProtKB">
        <authorList>
            <consortium name="RefSeq"/>
        </authorList>
    </citation>
    <scope>IDENTIFICATION</scope>
</reference>
<feature type="transmembrane region" description="Helical" evidence="10">
    <location>
        <begin position="61"/>
        <end position="86"/>
    </location>
</feature>
<dbReference type="Proteomes" id="UP000694910">
    <property type="component" value="Unplaced"/>
</dbReference>
<evidence type="ECO:0000256" key="6">
    <source>
        <dbReference type="ARBA" id="ARBA00023136"/>
    </source>
</evidence>
<dbReference type="PROSITE" id="PS50262">
    <property type="entry name" value="G_PROTEIN_RECEP_F1_2"/>
    <property type="match status" value="1"/>
</dbReference>
<evidence type="ECO:0000256" key="8">
    <source>
        <dbReference type="ARBA" id="ARBA00023224"/>
    </source>
</evidence>
<dbReference type="SUPFAM" id="SSF81321">
    <property type="entry name" value="Family A G protein-coupled receptor-like"/>
    <property type="match status" value="1"/>
</dbReference>
<dbReference type="PRINTS" id="PR00245">
    <property type="entry name" value="OLFACTORYR"/>
</dbReference>
<name>A0ABM0H3B4_CERSS</name>
<keyword evidence="12" id="KW-1185">Reference proteome</keyword>
<dbReference type="RefSeq" id="XP_004418695.1">
    <property type="nucleotide sequence ID" value="XM_004418638.1"/>
</dbReference>
<keyword evidence="7 9" id="KW-0675">Receptor</keyword>
<evidence type="ECO:0000256" key="9">
    <source>
        <dbReference type="RuleBase" id="RU000688"/>
    </source>
</evidence>
<dbReference type="InterPro" id="IPR000276">
    <property type="entry name" value="GPCR_Rhodpsn"/>
</dbReference>
<keyword evidence="4 10" id="KW-1133">Transmembrane helix</keyword>
<gene>
    <name evidence="13" type="primary">LOC101392991</name>
</gene>
<keyword evidence="5 9" id="KW-0297">G-protein coupled receptor</keyword>
<dbReference type="InterPro" id="IPR000725">
    <property type="entry name" value="Olfact_rcpt"/>
</dbReference>
<dbReference type="Gene3D" id="1.20.1070.10">
    <property type="entry name" value="Rhodopsin 7-helix transmembrane proteins"/>
    <property type="match status" value="1"/>
</dbReference>
<feature type="transmembrane region" description="Helical" evidence="10">
    <location>
        <begin position="273"/>
        <end position="292"/>
    </location>
</feature>
<sequence length="312" mass="34416">METGNHTMVTEFIILGLTEDPTLCSIFFVVFLGIYVATILGNISIIMLIRRSPQLHTPMYLFLSHLAFVDIGYSTSVTPITIVSFLKERTTIPVAGCIAQHGSDVIFGTAECFLLAAMAYDRYVAICSPLLYSTHMSPKVCIILLVASYLGGCVNASSFTSCLLSLTFCGPNKINHFFCDLPPLVKLSCTHIYAAEISPAISAGSIIVITLFIIVVSYLYILHSIMNMHSTEGRHKAFSTCTSHLTAVTLFYGTVTFVYVIPKSSHSPDHIKVVSVFYTVVIPMLNPLIYSLRNKEVKEAMKKLMAKTHWSC</sequence>
<dbReference type="Pfam" id="PF13853">
    <property type="entry name" value="7tm_4"/>
    <property type="match status" value="1"/>
</dbReference>
<evidence type="ECO:0000313" key="13">
    <source>
        <dbReference type="RefSeq" id="XP_004418695.1"/>
    </source>
</evidence>
<dbReference type="PRINTS" id="PR00237">
    <property type="entry name" value="GPCRRHODOPSN"/>
</dbReference>
<keyword evidence="8 9" id="KW-0807">Transducer</keyword>
<comment type="function">
    <text evidence="1">Putative odorant or sperm cell receptor.</text>
</comment>
<dbReference type="GeneID" id="101392991"/>
<comment type="similarity">
    <text evidence="9">Belongs to the G-protein coupled receptor 1 family.</text>
</comment>
<dbReference type="PANTHER" id="PTHR48018">
    <property type="entry name" value="OLFACTORY RECEPTOR"/>
    <property type="match status" value="1"/>
</dbReference>
<keyword evidence="3 9" id="KW-0812">Transmembrane</keyword>
<keyword evidence="10" id="KW-0552">Olfaction</keyword>
<accession>A0ABM0H3B4</accession>
<evidence type="ECO:0000256" key="7">
    <source>
        <dbReference type="ARBA" id="ARBA00023170"/>
    </source>
</evidence>